<evidence type="ECO:0000313" key="2">
    <source>
        <dbReference type="EMBL" id="KAF6021577.1"/>
    </source>
</evidence>
<evidence type="ECO:0000256" key="1">
    <source>
        <dbReference type="SAM" id="Phobius"/>
    </source>
</evidence>
<dbReference type="AlphaFoldDB" id="A0A7J7J6N0"/>
<sequence>MEARFVVTVYIIISVVYPFTDAVVNVTIYDTSIQDVTNELKQQFADSLTSNAEEFCSLGQSNCAKQFRNENLSTSIDAVIENSPHVNFTISISIEGTNSKVPDAKVCEILEESTDDIEKAIEGREILSCNAKLIGIAPDDPTNWIMIAVFGTITVVLLVVVIALIKKSKANNNKNKTEVLT</sequence>
<organism evidence="2 3">
    <name type="scientific">Bugula neritina</name>
    <name type="common">Brown bryozoan</name>
    <name type="synonym">Sertularia neritina</name>
    <dbReference type="NCBI Taxonomy" id="10212"/>
    <lineage>
        <taxon>Eukaryota</taxon>
        <taxon>Metazoa</taxon>
        <taxon>Spiralia</taxon>
        <taxon>Lophotrochozoa</taxon>
        <taxon>Bryozoa</taxon>
        <taxon>Gymnolaemata</taxon>
        <taxon>Cheilostomatida</taxon>
        <taxon>Flustrina</taxon>
        <taxon>Buguloidea</taxon>
        <taxon>Bugulidae</taxon>
        <taxon>Bugula</taxon>
    </lineage>
</organism>
<dbReference type="Proteomes" id="UP000593567">
    <property type="component" value="Unassembled WGS sequence"/>
</dbReference>
<evidence type="ECO:0000313" key="3">
    <source>
        <dbReference type="Proteomes" id="UP000593567"/>
    </source>
</evidence>
<dbReference type="EMBL" id="VXIV02003002">
    <property type="protein sequence ID" value="KAF6021577.1"/>
    <property type="molecule type" value="Genomic_DNA"/>
</dbReference>
<gene>
    <name evidence="2" type="ORF">EB796_020119</name>
</gene>
<keyword evidence="1" id="KW-0472">Membrane</keyword>
<name>A0A7J7J6N0_BUGNE</name>
<comment type="caution">
    <text evidence="2">The sequence shown here is derived from an EMBL/GenBank/DDBJ whole genome shotgun (WGS) entry which is preliminary data.</text>
</comment>
<protein>
    <submittedName>
        <fullName evidence="2">Uncharacterized protein</fullName>
    </submittedName>
</protein>
<proteinExistence type="predicted"/>
<keyword evidence="1" id="KW-1133">Transmembrane helix</keyword>
<keyword evidence="3" id="KW-1185">Reference proteome</keyword>
<accession>A0A7J7J6N0</accession>
<reference evidence="2" key="1">
    <citation type="submission" date="2020-06" db="EMBL/GenBank/DDBJ databases">
        <title>Draft genome of Bugula neritina, a colonial animal packing powerful symbionts and potential medicines.</title>
        <authorList>
            <person name="Rayko M."/>
        </authorList>
    </citation>
    <scope>NUCLEOTIDE SEQUENCE [LARGE SCALE GENOMIC DNA]</scope>
    <source>
        <strain evidence="2">Kwan_BN1</strain>
    </source>
</reference>
<keyword evidence="1" id="KW-0812">Transmembrane</keyword>
<feature type="transmembrane region" description="Helical" evidence="1">
    <location>
        <begin position="144"/>
        <end position="165"/>
    </location>
</feature>